<proteinExistence type="predicted"/>
<accession>A0ABS0AIT6</accession>
<reference evidence="2 3" key="1">
    <citation type="submission" date="2012-09" db="EMBL/GenBank/DDBJ databases">
        <title>Genome Sequence of alkane-degrading Bacterium Alcanivorax venustensis ISO4.</title>
        <authorList>
            <person name="Lai Q."/>
            <person name="Shao Z."/>
        </authorList>
    </citation>
    <scope>NUCLEOTIDE SEQUENCE [LARGE SCALE GENOMIC DNA]</scope>
    <source>
        <strain evidence="2 3">ISO4</strain>
    </source>
</reference>
<sequence>MSGITPILDTLLHQVLGKRVDVPVARQTPEPVRPLSPAEAPPAVRSDSRLDPRTAPLPDLPATHQRARAPQTLAPPPDPATGSTQTHFSAAARTIADILARYPAPPSAVRPAVPLMTAADAEAPTLANRLQASVGQSGLFYESHLQSWYRGEMSGARLAQEPQMRLSRPPEPPAAAARAEGGKGPAPVAAE</sequence>
<evidence type="ECO:0000313" key="2">
    <source>
        <dbReference type="EMBL" id="MBF5054049.1"/>
    </source>
</evidence>
<comment type="caution">
    <text evidence="2">The sequence shown here is derived from an EMBL/GenBank/DDBJ whole genome shotgun (WGS) entry which is preliminary data.</text>
</comment>
<organism evidence="2 3">
    <name type="scientific">Alloalcanivorax venustensis ISO4</name>
    <dbReference type="NCBI Taxonomy" id="1177184"/>
    <lineage>
        <taxon>Bacteria</taxon>
        <taxon>Pseudomonadati</taxon>
        <taxon>Pseudomonadota</taxon>
        <taxon>Gammaproteobacteria</taxon>
        <taxon>Oceanospirillales</taxon>
        <taxon>Alcanivoracaceae</taxon>
        <taxon>Alloalcanivorax</taxon>
    </lineage>
</organism>
<dbReference type="Proteomes" id="UP000644441">
    <property type="component" value="Unassembled WGS sequence"/>
</dbReference>
<evidence type="ECO:0000313" key="3">
    <source>
        <dbReference type="Proteomes" id="UP000644441"/>
    </source>
</evidence>
<feature type="region of interest" description="Disordered" evidence="1">
    <location>
        <begin position="156"/>
        <end position="191"/>
    </location>
</feature>
<keyword evidence="3" id="KW-1185">Reference proteome</keyword>
<feature type="non-terminal residue" evidence="2">
    <location>
        <position position="191"/>
    </location>
</feature>
<protein>
    <recommendedName>
        <fullName evidence="4">Flagellar hook-length control protein FliK</fullName>
    </recommendedName>
</protein>
<gene>
    <name evidence="2" type="ORF">ISO4_02651</name>
</gene>
<name>A0ABS0AIT6_9GAMM</name>
<feature type="region of interest" description="Disordered" evidence="1">
    <location>
        <begin position="25"/>
        <end position="85"/>
    </location>
</feature>
<evidence type="ECO:0008006" key="4">
    <source>
        <dbReference type="Google" id="ProtNLM"/>
    </source>
</evidence>
<evidence type="ECO:0000256" key="1">
    <source>
        <dbReference type="SAM" id="MobiDB-lite"/>
    </source>
</evidence>
<dbReference type="EMBL" id="ARXR01000028">
    <property type="protein sequence ID" value="MBF5054049.1"/>
    <property type="molecule type" value="Genomic_DNA"/>
</dbReference>